<organism evidence="10 11">
    <name type="scientific">Ephemerocybe angulata</name>
    <dbReference type="NCBI Taxonomy" id="980116"/>
    <lineage>
        <taxon>Eukaryota</taxon>
        <taxon>Fungi</taxon>
        <taxon>Dikarya</taxon>
        <taxon>Basidiomycota</taxon>
        <taxon>Agaricomycotina</taxon>
        <taxon>Agaricomycetes</taxon>
        <taxon>Agaricomycetidae</taxon>
        <taxon>Agaricales</taxon>
        <taxon>Agaricineae</taxon>
        <taxon>Psathyrellaceae</taxon>
        <taxon>Ephemerocybe</taxon>
    </lineage>
</organism>
<protein>
    <recommendedName>
        <fullName evidence="12">Creatinase/aminopeptidase</fullName>
    </recommendedName>
</protein>
<evidence type="ECO:0008006" key="12">
    <source>
        <dbReference type="Google" id="ProtNLM"/>
    </source>
</evidence>
<sequence>MPPPPPPPPPPICFPFTNNNKKPRRRLSWSSSDRSVPYRTHEMARRPSFSPDGSFAGGGAESITFHSDSEKYDDVPEMYPPPSAKDKKPKLGRGNSLSLPGLKRGNTVTGTKKSTMSNKWGGWGNGKNKEKDIPPTDDGMDEEEEAPIPIYKGPVRQNSRSTQASRSTQRTQDSQRTMTSQRSKESHRDNDLRRNNSSRSTVPKPRPPLMPQDSTSTLVGSAFERKINDRGSIRERPDTTERLDELRKLMLKDTLDYYVVPSEDAHQSEYVAPSDKRREYISGFSGSAGQAIITRSHAYLIVDSRYWLQAREQVDDNWDIVRVGSMPGEPKDWIDWITGRLNKGSRIGIDARMISHEKAQIMNSKIGHLDSKLVYPPQNLVDLVWKDKPPKPREPLYTQPIEYTGRDAISKINRIREWIKDQPAAMPAYTKGDPSPQHMHVGTLIVSLSQIAYTLNLRGTDIPYNPLFHAYLFIGLDSATVFVDSSKVDDLVSEYLATIHVERKDYTELWPFLRRRPWGEGKLLISPQTSYAISLMLTNFRYTVMPSHVEHMMAIKNEVEIDGMRRAYLRDGVSFVRFFAWLESKLAEGYDITEYEAASRLTEFRKKNKNFMGLAYENISASGPNAALPHYSPRKLTAKMIDRETPYVNDSGGQYRDGTCDTTRTVHFGRPSSDQCEAYTRVLQGHIAIDAAIFPEGTSGHQLDVLARKALWKDGMNYNHGTGHGVGSFLTVHEGPHSFSNSTALQPGHVITNEPGFYLEGRWGIRIESALVVKRVKTRGNFNGDIWLGFERLTCVPIQTRMVKENMLTKEEKTWLKEHNQRCWDLLAPYLKEDKRALKWLEREVKRGFGLASAPGGVAIEWD</sequence>
<gene>
    <name evidence="10" type="ORF">D9611_010871</name>
</gene>
<evidence type="ECO:0000256" key="2">
    <source>
        <dbReference type="ARBA" id="ARBA00008766"/>
    </source>
</evidence>
<dbReference type="InterPro" id="IPR050422">
    <property type="entry name" value="X-Pro_aminopeptidase_P"/>
</dbReference>
<dbReference type="Pfam" id="PF00557">
    <property type="entry name" value="Peptidase_M24"/>
    <property type="match status" value="1"/>
</dbReference>
<comment type="cofactor">
    <cofactor evidence="1">
        <name>Mn(2+)</name>
        <dbReference type="ChEBI" id="CHEBI:29035"/>
    </cofactor>
</comment>
<dbReference type="PANTHER" id="PTHR43763">
    <property type="entry name" value="XAA-PRO AMINOPEPTIDASE 1"/>
    <property type="match status" value="1"/>
</dbReference>
<dbReference type="InterPro" id="IPR000587">
    <property type="entry name" value="Creatinase_N"/>
</dbReference>
<proteinExistence type="inferred from homology"/>
<dbReference type="SUPFAM" id="SSF55920">
    <property type="entry name" value="Creatinase/aminopeptidase"/>
    <property type="match status" value="1"/>
</dbReference>
<dbReference type="AlphaFoldDB" id="A0A8H5C4Q1"/>
<feature type="domain" description="Peptidase M24" evidence="7">
    <location>
        <begin position="563"/>
        <end position="774"/>
    </location>
</feature>
<comment type="similarity">
    <text evidence="2">Belongs to the peptidase M24B family.</text>
</comment>
<dbReference type="Gene3D" id="3.90.230.10">
    <property type="entry name" value="Creatinase/methionine aminopeptidase superfamily"/>
    <property type="match status" value="1"/>
</dbReference>
<dbReference type="Gene3D" id="3.40.350.10">
    <property type="entry name" value="Creatinase/prolidase N-terminal domain"/>
    <property type="match status" value="2"/>
</dbReference>
<keyword evidence="5" id="KW-0464">Manganese</keyword>
<dbReference type="Pfam" id="PF16188">
    <property type="entry name" value="Peptidase_M24_C"/>
    <property type="match status" value="1"/>
</dbReference>
<dbReference type="InterPro" id="IPR032416">
    <property type="entry name" value="Peptidase_M24_C"/>
</dbReference>
<evidence type="ECO:0000313" key="10">
    <source>
        <dbReference type="EMBL" id="KAF5335089.1"/>
    </source>
</evidence>
<reference evidence="10 11" key="1">
    <citation type="journal article" date="2020" name="ISME J.">
        <title>Uncovering the hidden diversity of litter-decomposition mechanisms in mushroom-forming fungi.</title>
        <authorList>
            <person name="Floudas D."/>
            <person name="Bentzer J."/>
            <person name="Ahren D."/>
            <person name="Johansson T."/>
            <person name="Persson P."/>
            <person name="Tunlid A."/>
        </authorList>
    </citation>
    <scope>NUCLEOTIDE SEQUENCE [LARGE SCALE GENOMIC DNA]</scope>
    <source>
        <strain evidence="10 11">CBS 175.51</strain>
    </source>
</reference>
<evidence type="ECO:0000256" key="6">
    <source>
        <dbReference type="SAM" id="MobiDB-lite"/>
    </source>
</evidence>
<evidence type="ECO:0000259" key="8">
    <source>
        <dbReference type="Pfam" id="PF01321"/>
    </source>
</evidence>
<feature type="domain" description="Peptidase M24 C-terminal" evidence="9">
    <location>
        <begin position="787"/>
        <end position="846"/>
    </location>
</feature>
<dbReference type="GO" id="GO:0070006">
    <property type="term" value="F:metalloaminopeptidase activity"/>
    <property type="evidence" value="ECO:0007669"/>
    <property type="project" value="InterPro"/>
</dbReference>
<feature type="compositionally biased region" description="Pro residues" evidence="6">
    <location>
        <begin position="1"/>
        <end position="13"/>
    </location>
</feature>
<dbReference type="GO" id="GO:0046872">
    <property type="term" value="F:metal ion binding"/>
    <property type="evidence" value="ECO:0007669"/>
    <property type="project" value="UniProtKB-KW"/>
</dbReference>
<dbReference type="SUPFAM" id="SSF53092">
    <property type="entry name" value="Creatinase/prolidase N-terminal domain"/>
    <property type="match status" value="1"/>
</dbReference>
<dbReference type="InterPro" id="IPR000994">
    <property type="entry name" value="Pept_M24"/>
</dbReference>
<evidence type="ECO:0000256" key="4">
    <source>
        <dbReference type="ARBA" id="ARBA00022801"/>
    </source>
</evidence>
<dbReference type="InterPro" id="IPR029149">
    <property type="entry name" value="Creatin/AminoP/Spt16_N"/>
</dbReference>
<name>A0A8H5C4Q1_9AGAR</name>
<dbReference type="GO" id="GO:0005737">
    <property type="term" value="C:cytoplasm"/>
    <property type="evidence" value="ECO:0007669"/>
    <property type="project" value="UniProtKB-ARBA"/>
</dbReference>
<dbReference type="OrthoDB" id="9995434at2759"/>
<evidence type="ECO:0000256" key="5">
    <source>
        <dbReference type="ARBA" id="ARBA00023211"/>
    </source>
</evidence>
<dbReference type="InterPro" id="IPR033740">
    <property type="entry name" value="Pept_M24B"/>
</dbReference>
<dbReference type="Proteomes" id="UP000541558">
    <property type="component" value="Unassembled WGS sequence"/>
</dbReference>
<dbReference type="InterPro" id="IPR036005">
    <property type="entry name" value="Creatinase/aminopeptidase-like"/>
</dbReference>
<dbReference type="EMBL" id="JAACJK010000064">
    <property type="protein sequence ID" value="KAF5335089.1"/>
    <property type="molecule type" value="Genomic_DNA"/>
</dbReference>
<feature type="compositionally biased region" description="Low complexity" evidence="6">
    <location>
        <begin position="156"/>
        <end position="181"/>
    </location>
</feature>
<evidence type="ECO:0000256" key="3">
    <source>
        <dbReference type="ARBA" id="ARBA00022723"/>
    </source>
</evidence>
<feature type="compositionally biased region" description="Basic and acidic residues" evidence="6">
    <location>
        <begin position="182"/>
        <end position="194"/>
    </location>
</feature>
<feature type="compositionally biased region" description="Polar residues" evidence="6">
    <location>
        <begin position="106"/>
        <end position="117"/>
    </location>
</feature>
<keyword evidence="4" id="KW-0378">Hydrolase</keyword>
<dbReference type="PANTHER" id="PTHR43763:SF17">
    <property type="entry name" value="AMINOPEPTIDASE P, CYTOPLASMIC-RELATED"/>
    <property type="match status" value="1"/>
</dbReference>
<comment type="caution">
    <text evidence="10">The sequence shown here is derived from an EMBL/GenBank/DDBJ whole genome shotgun (WGS) entry which is preliminary data.</text>
</comment>
<dbReference type="CDD" id="cd01085">
    <property type="entry name" value="APP"/>
    <property type="match status" value="1"/>
</dbReference>
<feature type="domain" description="Creatinase N-terminal" evidence="8">
    <location>
        <begin position="242"/>
        <end position="366"/>
    </location>
</feature>
<evidence type="ECO:0000313" key="11">
    <source>
        <dbReference type="Proteomes" id="UP000541558"/>
    </source>
</evidence>
<evidence type="ECO:0000259" key="9">
    <source>
        <dbReference type="Pfam" id="PF16188"/>
    </source>
</evidence>
<evidence type="ECO:0000259" key="7">
    <source>
        <dbReference type="Pfam" id="PF00557"/>
    </source>
</evidence>
<dbReference type="Pfam" id="PF01321">
    <property type="entry name" value="Creatinase_N"/>
    <property type="match status" value="1"/>
</dbReference>
<dbReference type="FunFam" id="3.40.350.10:FF:000003">
    <property type="entry name" value="Xaa-pro aminopeptidase P"/>
    <property type="match status" value="1"/>
</dbReference>
<accession>A0A8H5C4Q1</accession>
<keyword evidence="11" id="KW-1185">Reference proteome</keyword>
<feature type="region of interest" description="Disordered" evidence="6">
    <location>
        <begin position="1"/>
        <end position="218"/>
    </location>
</feature>
<dbReference type="FunFam" id="3.90.230.10:FF:000007">
    <property type="entry name" value="Xaa-Pro aminopeptidase P"/>
    <property type="match status" value="1"/>
</dbReference>
<dbReference type="Pfam" id="PF16189">
    <property type="entry name" value="Creatinase_N_2"/>
    <property type="match status" value="1"/>
</dbReference>
<evidence type="ECO:0000256" key="1">
    <source>
        <dbReference type="ARBA" id="ARBA00001936"/>
    </source>
</evidence>
<keyword evidence="3" id="KW-0479">Metal-binding</keyword>